<name>A0A2S2Q957_9HEMI</name>
<reference evidence="2" key="1">
    <citation type="submission" date="2018-04" db="EMBL/GenBank/DDBJ databases">
        <title>Transcriptome assembly of Sipha flava.</title>
        <authorList>
            <person name="Scully E.D."/>
            <person name="Geib S.M."/>
            <person name="Palmer N.A."/>
            <person name="Koch K."/>
            <person name="Bradshaw J."/>
            <person name="Heng-Moss T."/>
            <person name="Sarath G."/>
        </authorList>
    </citation>
    <scope>NUCLEOTIDE SEQUENCE</scope>
</reference>
<sequence>MASRVIIDILYICDDRANSPLKGVTALKLVNGKIEEMHFNVMTRIEKRNDIDVVLKRHDEVTLLFMEKELILRLSNDLVKVFNAKRSRGVCFEVVKPRMGKISILGGAKANIYASTKEIGIRHDSAMEDDETEMPAFISLLTRDEIDAEYDERRKRREERTQLRETSEAKVKTDKQKPTNKMMAKKVATVSSPAIDDSEIANQLI</sequence>
<organism evidence="2">
    <name type="scientific">Sipha flava</name>
    <name type="common">yellow sugarcane aphid</name>
    <dbReference type="NCBI Taxonomy" id="143950"/>
    <lineage>
        <taxon>Eukaryota</taxon>
        <taxon>Metazoa</taxon>
        <taxon>Ecdysozoa</taxon>
        <taxon>Arthropoda</taxon>
        <taxon>Hexapoda</taxon>
        <taxon>Insecta</taxon>
        <taxon>Pterygota</taxon>
        <taxon>Neoptera</taxon>
        <taxon>Paraneoptera</taxon>
        <taxon>Hemiptera</taxon>
        <taxon>Sternorrhyncha</taxon>
        <taxon>Aphidomorpha</taxon>
        <taxon>Aphidoidea</taxon>
        <taxon>Aphididae</taxon>
        <taxon>Sipha</taxon>
    </lineage>
</organism>
<feature type="region of interest" description="Disordered" evidence="1">
    <location>
        <begin position="151"/>
        <end position="191"/>
    </location>
</feature>
<dbReference type="EMBL" id="GGMS01004958">
    <property type="protein sequence ID" value="MBY74161.1"/>
    <property type="molecule type" value="Transcribed_RNA"/>
</dbReference>
<accession>A0A2S2Q957</accession>
<feature type="compositionally biased region" description="Basic and acidic residues" evidence="1">
    <location>
        <begin position="158"/>
        <end position="177"/>
    </location>
</feature>
<gene>
    <name evidence="2" type="ORF">g.4970</name>
</gene>
<evidence type="ECO:0000313" key="2">
    <source>
        <dbReference type="EMBL" id="MBY74161.1"/>
    </source>
</evidence>
<proteinExistence type="predicted"/>
<evidence type="ECO:0000256" key="1">
    <source>
        <dbReference type="SAM" id="MobiDB-lite"/>
    </source>
</evidence>
<dbReference type="OrthoDB" id="6629274at2759"/>
<dbReference type="AlphaFoldDB" id="A0A2S2Q957"/>
<protein>
    <submittedName>
        <fullName evidence="2">Uncharacterized protein</fullName>
    </submittedName>
</protein>